<reference evidence="2 3" key="1">
    <citation type="submission" date="2020-09" db="EMBL/GenBank/DDBJ databases">
        <title>Methylomonas albis sp. nov. and Methylomonas fluvii sp. nov.: Two cold-adapted methanotrophs from the River Elbe and an amended description of Methylovulum psychrotolerans strain Eb1.</title>
        <authorList>
            <person name="Bussmann I.K."/>
            <person name="Klings K.-W."/>
            <person name="Warnstedt J."/>
            <person name="Hoppert M."/>
            <person name="Saborowski A."/>
            <person name="Horn F."/>
            <person name="Liebner S."/>
        </authorList>
    </citation>
    <scope>NUCLEOTIDE SEQUENCE [LARGE SCALE GENOMIC DNA]</scope>
    <source>
        <strain evidence="2 3">EbB</strain>
    </source>
</reference>
<evidence type="ECO:0000313" key="3">
    <source>
        <dbReference type="Proteomes" id="UP000641152"/>
    </source>
</evidence>
<dbReference type="EMBL" id="JACXST010000003">
    <property type="protein sequence ID" value="MBD9362732.1"/>
    <property type="molecule type" value="Genomic_DNA"/>
</dbReference>
<keyword evidence="1" id="KW-0472">Membrane</keyword>
<evidence type="ECO:0008006" key="4">
    <source>
        <dbReference type="Google" id="ProtNLM"/>
    </source>
</evidence>
<organism evidence="2 3">
    <name type="scientific">Methylomonas fluvii</name>
    <dbReference type="NCBI Taxonomy" id="1854564"/>
    <lineage>
        <taxon>Bacteria</taxon>
        <taxon>Pseudomonadati</taxon>
        <taxon>Pseudomonadota</taxon>
        <taxon>Gammaproteobacteria</taxon>
        <taxon>Methylococcales</taxon>
        <taxon>Methylococcaceae</taxon>
        <taxon>Methylomonas</taxon>
    </lineage>
</organism>
<feature type="transmembrane region" description="Helical" evidence="1">
    <location>
        <begin position="83"/>
        <end position="102"/>
    </location>
</feature>
<dbReference type="Proteomes" id="UP000641152">
    <property type="component" value="Unassembled WGS sequence"/>
</dbReference>
<evidence type="ECO:0000313" key="2">
    <source>
        <dbReference type="EMBL" id="MBD9362732.1"/>
    </source>
</evidence>
<feature type="transmembrane region" description="Helical" evidence="1">
    <location>
        <begin position="20"/>
        <end position="43"/>
    </location>
</feature>
<accession>A0ABR9DI30</accession>
<feature type="transmembrane region" description="Helical" evidence="1">
    <location>
        <begin position="123"/>
        <end position="145"/>
    </location>
</feature>
<proteinExistence type="predicted"/>
<dbReference type="RefSeq" id="WP_192395482.1">
    <property type="nucleotide sequence ID" value="NZ_CAJHIU010000003.1"/>
</dbReference>
<feature type="transmembrane region" description="Helical" evidence="1">
    <location>
        <begin position="151"/>
        <end position="173"/>
    </location>
</feature>
<protein>
    <recommendedName>
        <fullName evidence="4">Intracellular septation protein A</fullName>
    </recommendedName>
</protein>
<sequence length="203" mass="22634">MGQVVKPLIIVGIVVAYPFLSAYLAGLGFASFELIVFAALTLWRGFTSSGLVARLLSFLLSAVLLAGAYFATTYFVWLVPSFAYLWLTFLFGHTLWSPPSFIERLVRLQFPELVPGIADYCRQLTWIWTVFFAANIVICAALPALAGQTAWALYTGVVVYLLMGMLGTGEWFYRHKRFPDLEIPPAVETFKCIAMNGHKVFKG</sequence>
<evidence type="ECO:0000256" key="1">
    <source>
        <dbReference type="SAM" id="Phobius"/>
    </source>
</evidence>
<gene>
    <name evidence="2" type="ORF">EBB_19915</name>
</gene>
<name>A0ABR9DI30_9GAMM</name>
<feature type="transmembrane region" description="Helical" evidence="1">
    <location>
        <begin position="55"/>
        <end position="77"/>
    </location>
</feature>
<keyword evidence="3" id="KW-1185">Reference proteome</keyword>
<keyword evidence="1" id="KW-1133">Transmembrane helix</keyword>
<keyword evidence="1" id="KW-0812">Transmembrane</keyword>
<comment type="caution">
    <text evidence="2">The sequence shown here is derived from an EMBL/GenBank/DDBJ whole genome shotgun (WGS) entry which is preliminary data.</text>
</comment>